<accession>A0A225SWJ4</accession>
<dbReference type="Pfam" id="PF13986">
    <property type="entry name" value="DUF4224"/>
    <property type="match status" value="1"/>
</dbReference>
<dbReference type="InterPro" id="IPR025319">
    <property type="entry name" value="DUF4224"/>
</dbReference>
<gene>
    <name evidence="2" type="ORF">CEJ45_08555</name>
</gene>
<comment type="caution">
    <text evidence="2">The sequence shown here is derived from an EMBL/GenBank/DDBJ whole genome shotgun (WGS) entry which is preliminary data.</text>
</comment>
<name>A0A225SWJ4_9BURK</name>
<proteinExistence type="predicted"/>
<dbReference type="RefSeq" id="WP_088754729.1">
    <property type="nucleotide sequence ID" value="NZ_NJGV01000006.1"/>
</dbReference>
<evidence type="ECO:0000313" key="2">
    <source>
        <dbReference type="EMBL" id="OWY35314.1"/>
    </source>
</evidence>
<dbReference type="Proteomes" id="UP000214747">
    <property type="component" value="Unassembled WGS sequence"/>
</dbReference>
<reference evidence="2 3" key="1">
    <citation type="journal article" date="2010" name="Int. J. Syst. Evol. Microbiol.">
        <title>Reclassification of Herbaspirillum putei as a later heterotypic synonym of Herbaspirillum huttiense, with the description of H. huttiense subsp. huttiense subsp. nov. and H. huttiense subsp. putei subsp. nov., comb. nov., and description of Herbaspirillum aquaticum sp. nov.</title>
        <authorList>
            <person name="Dobritsa A.P."/>
            <person name="Reddy M.C."/>
            <person name="Samadpour M."/>
        </authorList>
    </citation>
    <scope>NUCLEOTIDE SEQUENCE [LARGE SCALE GENOMIC DNA]</scope>
    <source>
        <strain evidence="2 3">IEH 4430</strain>
    </source>
</reference>
<evidence type="ECO:0000259" key="1">
    <source>
        <dbReference type="Pfam" id="PF13986"/>
    </source>
</evidence>
<protein>
    <recommendedName>
        <fullName evidence="1">DUF4224 domain-containing protein</fullName>
    </recommendedName>
</protein>
<dbReference type="EMBL" id="NJGV01000006">
    <property type="protein sequence ID" value="OWY35314.1"/>
    <property type="molecule type" value="Genomic_DNA"/>
</dbReference>
<dbReference type="AlphaFoldDB" id="A0A225SWJ4"/>
<keyword evidence="3" id="KW-1185">Reference proteome</keyword>
<sequence length="70" mass="8110">MFLNDEELFELTGKQRASSQQKALNQMGITFRVRADGKTLVLKETIHQLFSEKPPSTPKREFKMNLEKAK</sequence>
<feature type="domain" description="DUF4224" evidence="1">
    <location>
        <begin position="2"/>
        <end position="44"/>
    </location>
</feature>
<evidence type="ECO:0000313" key="3">
    <source>
        <dbReference type="Proteomes" id="UP000214747"/>
    </source>
</evidence>
<organism evidence="2 3">
    <name type="scientific">Herbaspirillum aquaticum</name>
    <dbReference type="NCBI Taxonomy" id="568783"/>
    <lineage>
        <taxon>Bacteria</taxon>
        <taxon>Pseudomonadati</taxon>
        <taxon>Pseudomonadota</taxon>
        <taxon>Betaproteobacteria</taxon>
        <taxon>Burkholderiales</taxon>
        <taxon>Oxalobacteraceae</taxon>
        <taxon>Herbaspirillum</taxon>
    </lineage>
</organism>